<dbReference type="GO" id="GO:0015990">
    <property type="term" value="P:electron transport coupled proton transport"/>
    <property type="evidence" value="ECO:0007669"/>
    <property type="project" value="TreeGrafter"/>
</dbReference>
<evidence type="ECO:0000256" key="16">
    <source>
        <dbReference type="ARBA" id="ARBA00049551"/>
    </source>
</evidence>
<proteinExistence type="inferred from homology"/>
<keyword evidence="9" id="KW-1278">Translocase</keyword>
<dbReference type="Pfam" id="PF06455">
    <property type="entry name" value="NADH5_C"/>
    <property type="match status" value="1"/>
</dbReference>
<feature type="domain" description="NADH:quinone oxidoreductase/Mrp antiporter transmembrane" evidence="18">
    <location>
        <begin position="108"/>
        <end position="390"/>
    </location>
</feature>
<evidence type="ECO:0000256" key="1">
    <source>
        <dbReference type="ARBA" id="ARBA00003257"/>
    </source>
</evidence>
<dbReference type="Pfam" id="PF00361">
    <property type="entry name" value="Proton_antipo_M"/>
    <property type="match status" value="1"/>
</dbReference>
<comment type="similarity">
    <text evidence="17">Belongs to the complex I subunit 5 family.</text>
</comment>
<organism evidence="21">
    <name type="scientific">Takobia yixiani</name>
    <dbReference type="NCBI Taxonomy" id="743459"/>
    <lineage>
        <taxon>Eukaryota</taxon>
        <taxon>Metazoa</taxon>
        <taxon>Ecdysozoa</taxon>
        <taxon>Arthropoda</taxon>
        <taxon>Hexapoda</taxon>
        <taxon>Insecta</taxon>
        <taxon>Pterygota</taxon>
        <taxon>Palaeoptera</taxon>
        <taxon>Ephemeroptera</taxon>
        <taxon>Pisciforma</taxon>
        <taxon>Baetidae</taxon>
        <taxon>Takobia</taxon>
    </lineage>
</organism>
<evidence type="ECO:0000313" key="21">
    <source>
        <dbReference type="EMBL" id="ADD62151.1"/>
    </source>
</evidence>
<comment type="function">
    <text evidence="17">Core subunit of the mitochondrial membrane respiratory chain NADH dehydrogenase (Complex I) which catalyzes electron transfer from NADH through the respiratory chain, using ubiquinone as an electron acceptor. Essential for the catalytic activity and assembly of complex I.</text>
</comment>
<evidence type="ECO:0000256" key="4">
    <source>
        <dbReference type="ARBA" id="ARBA00021096"/>
    </source>
</evidence>
<comment type="catalytic activity">
    <reaction evidence="16 17">
        <text>a ubiquinone + NADH + 5 H(+)(in) = a ubiquinol + NAD(+) + 4 H(+)(out)</text>
        <dbReference type="Rhea" id="RHEA:29091"/>
        <dbReference type="Rhea" id="RHEA-COMP:9565"/>
        <dbReference type="Rhea" id="RHEA-COMP:9566"/>
        <dbReference type="ChEBI" id="CHEBI:15378"/>
        <dbReference type="ChEBI" id="CHEBI:16389"/>
        <dbReference type="ChEBI" id="CHEBI:17976"/>
        <dbReference type="ChEBI" id="CHEBI:57540"/>
        <dbReference type="ChEBI" id="CHEBI:57945"/>
        <dbReference type="EC" id="7.1.1.2"/>
    </reaction>
</comment>
<evidence type="ECO:0000256" key="12">
    <source>
        <dbReference type="ARBA" id="ARBA00023027"/>
    </source>
</evidence>
<evidence type="ECO:0000256" key="11">
    <source>
        <dbReference type="ARBA" id="ARBA00022989"/>
    </source>
</evidence>
<evidence type="ECO:0000256" key="8">
    <source>
        <dbReference type="ARBA" id="ARBA00022792"/>
    </source>
</evidence>
<evidence type="ECO:0000256" key="15">
    <source>
        <dbReference type="ARBA" id="ARBA00023136"/>
    </source>
</evidence>
<comment type="subcellular location">
    <subcellularLocation>
        <location evidence="2">Mitochondrion inner membrane</location>
        <topology evidence="2">Multi-pass membrane protein</topology>
    </subcellularLocation>
</comment>
<keyword evidence="7 17" id="KW-0812">Transmembrane</keyword>
<dbReference type="Pfam" id="PF00662">
    <property type="entry name" value="Proton_antipo_N"/>
    <property type="match status" value="1"/>
</dbReference>
<dbReference type="PRINTS" id="PR01434">
    <property type="entry name" value="NADHDHGNASE5"/>
</dbReference>
<feature type="transmembrane region" description="Helical" evidence="17">
    <location>
        <begin position="205"/>
        <end position="227"/>
    </location>
</feature>
<feature type="transmembrane region" description="Helical" evidence="17">
    <location>
        <begin position="114"/>
        <end position="132"/>
    </location>
</feature>
<comment type="function">
    <text evidence="1">Core subunit of the mitochondrial membrane respiratory chain NADH dehydrogenase (Complex I) that is believed to belong to the minimal assembly required for catalysis. Complex I functions in the transfer of electrons from NADH to the respiratory chain. The immediate electron acceptor for the enzyme is believed to be ubiquinone.</text>
</comment>
<dbReference type="EMBL" id="GU479735">
    <property type="protein sequence ID" value="ADD62151.1"/>
    <property type="molecule type" value="Genomic_DNA"/>
</dbReference>
<feature type="domain" description="NADH dehydrogenase subunit 5 C-terminal" evidence="20">
    <location>
        <begin position="393"/>
        <end position="571"/>
    </location>
</feature>
<feature type="transmembrane region" description="Helical" evidence="17">
    <location>
        <begin position="456"/>
        <end position="475"/>
    </location>
</feature>
<evidence type="ECO:0000256" key="7">
    <source>
        <dbReference type="ARBA" id="ARBA00022692"/>
    </source>
</evidence>
<evidence type="ECO:0000256" key="6">
    <source>
        <dbReference type="ARBA" id="ARBA00022660"/>
    </source>
</evidence>
<keyword evidence="12 17" id="KW-0520">NAD</keyword>
<evidence type="ECO:0000259" key="19">
    <source>
        <dbReference type="Pfam" id="PF00662"/>
    </source>
</evidence>
<dbReference type="PANTHER" id="PTHR42829:SF2">
    <property type="entry name" value="NADH-UBIQUINONE OXIDOREDUCTASE CHAIN 5"/>
    <property type="match status" value="1"/>
</dbReference>
<feature type="transmembrane region" description="Helical" evidence="17">
    <location>
        <begin position="424"/>
        <end position="444"/>
    </location>
</feature>
<feature type="transmembrane region" description="Helical" evidence="17">
    <location>
        <begin position="296"/>
        <end position="318"/>
    </location>
</feature>
<dbReference type="EC" id="7.1.1.2" evidence="3 17"/>
<feature type="domain" description="NADH-Ubiquinone oxidoreductase (complex I) chain 5 N-terminal" evidence="19">
    <location>
        <begin position="45"/>
        <end position="91"/>
    </location>
</feature>
<dbReference type="GO" id="GO:0003954">
    <property type="term" value="F:NADH dehydrogenase activity"/>
    <property type="evidence" value="ECO:0007669"/>
    <property type="project" value="TreeGrafter"/>
</dbReference>
<evidence type="ECO:0000259" key="18">
    <source>
        <dbReference type="Pfam" id="PF00361"/>
    </source>
</evidence>
<evidence type="ECO:0000256" key="14">
    <source>
        <dbReference type="ARBA" id="ARBA00023128"/>
    </source>
</evidence>
<evidence type="ECO:0000256" key="3">
    <source>
        <dbReference type="ARBA" id="ARBA00012944"/>
    </source>
</evidence>
<evidence type="ECO:0000256" key="13">
    <source>
        <dbReference type="ARBA" id="ARBA00023075"/>
    </source>
</evidence>
<accession>X1W3D8</accession>
<feature type="transmembrane region" description="Helical" evidence="17">
    <location>
        <begin position="91"/>
        <end position="108"/>
    </location>
</feature>
<evidence type="ECO:0000256" key="9">
    <source>
        <dbReference type="ARBA" id="ARBA00022967"/>
    </source>
</evidence>
<keyword evidence="14 17" id="KW-0496">Mitochondrion</keyword>
<evidence type="ECO:0000256" key="2">
    <source>
        <dbReference type="ARBA" id="ARBA00004448"/>
    </source>
</evidence>
<dbReference type="PANTHER" id="PTHR42829">
    <property type="entry name" value="NADH-UBIQUINONE OXIDOREDUCTASE CHAIN 5"/>
    <property type="match status" value="1"/>
</dbReference>
<feature type="transmembrane region" description="Helical" evidence="17">
    <location>
        <begin position="247"/>
        <end position="265"/>
    </location>
</feature>
<keyword evidence="8" id="KW-0999">Mitochondrion inner membrane</keyword>
<dbReference type="AlphaFoldDB" id="X1W3D8"/>
<feature type="transmembrane region" description="Helical" evidence="17">
    <location>
        <begin position="52"/>
        <end position="79"/>
    </location>
</feature>
<feature type="transmembrane region" description="Helical" evidence="17">
    <location>
        <begin position="556"/>
        <end position="573"/>
    </location>
</feature>
<keyword evidence="5 17" id="KW-0813">Transport</keyword>
<keyword evidence="6" id="KW-0679">Respiratory chain</keyword>
<evidence type="ECO:0000256" key="5">
    <source>
        <dbReference type="ARBA" id="ARBA00022448"/>
    </source>
</evidence>
<dbReference type="InterPro" id="IPR001750">
    <property type="entry name" value="ND/Mrp_TM"/>
</dbReference>
<evidence type="ECO:0000256" key="17">
    <source>
        <dbReference type="RuleBase" id="RU003404"/>
    </source>
</evidence>
<dbReference type="GO" id="GO:0005743">
    <property type="term" value="C:mitochondrial inner membrane"/>
    <property type="evidence" value="ECO:0007669"/>
    <property type="project" value="UniProtKB-SubCell"/>
</dbReference>
<feature type="transmembrane region" description="Helical" evidence="17">
    <location>
        <begin position="176"/>
        <end position="193"/>
    </location>
</feature>
<dbReference type="InterPro" id="IPR003945">
    <property type="entry name" value="NU5C-like"/>
</dbReference>
<dbReference type="GO" id="GO:0042773">
    <property type="term" value="P:ATP synthesis coupled electron transport"/>
    <property type="evidence" value="ECO:0007669"/>
    <property type="project" value="InterPro"/>
</dbReference>
<sequence length="574" mass="63104">MFYKPLICNYISLMLLTCSITMGTTGLTYLWSNSSNVVEWEIIFVNSVNFSYIMIFDSISCIFMSVVLLIASSVVWFSSDYMNGDPNLNRFIWLVTLFVASMMALILSPNLLSILLGWDGLGLVSYALVIYYQNVKSYNAGMLTILTNRIGDVMILVSIALLNSHGSFNLLNYSSFSGNLLMLCTIFLCIAACSKSAQIPFSAWLPAAMAAPTPVSALVHSSTLVTAGGMHMIRFSCPLMTFNVSKILLILATLTMLLAGVGANLEMDMKKIIALSTLSQLGLMMMAIGLGLTKLAYFHMVSHALFKALLFMCAGNIIHSSLDNQDLRKLGYLCLQMPVTSACLNTANLALCGFPFLVGFYSKDLIIESFYISGTSTWVVALACFATALTLTYSMRLSYYALIYQPNNRPTFNLNDSAQFSTPALLPLTILSVTGGAILSWLIFPTPAMPILPQSLKLLIIIILGVGAVMGLSMMNSPYLSKTLTSSYTLEFLGSMWFLPSVSTRTYGFPTINLGFHATYGSDQGWMELVSSKWMGYVSSASSKTIQSHQIINMKYYLITFIMWILGVTLIQML</sequence>
<feature type="transmembrane region" description="Helical" evidence="17">
    <location>
        <begin position="272"/>
        <end position="290"/>
    </location>
</feature>
<dbReference type="GO" id="GO:0008137">
    <property type="term" value="F:NADH dehydrogenase (ubiquinone) activity"/>
    <property type="evidence" value="ECO:0007669"/>
    <property type="project" value="UniProtKB-EC"/>
</dbReference>
<evidence type="ECO:0000259" key="20">
    <source>
        <dbReference type="Pfam" id="PF06455"/>
    </source>
</evidence>
<feature type="transmembrane region" description="Helical" evidence="17">
    <location>
        <begin position="330"/>
        <end position="358"/>
    </location>
</feature>
<evidence type="ECO:0000256" key="10">
    <source>
        <dbReference type="ARBA" id="ARBA00022982"/>
    </source>
</evidence>
<keyword evidence="11 17" id="KW-1133">Transmembrane helix</keyword>
<geneLocation type="mitochondrion" evidence="21"/>
<gene>
    <name evidence="21" type="primary">ND5</name>
</gene>
<name>X1W3D8_9INSE</name>
<keyword evidence="13 17" id="KW-0830">Ubiquinone</keyword>
<dbReference type="InterPro" id="IPR010934">
    <property type="entry name" value="NADH_DH_su5_C"/>
</dbReference>
<protein>
    <recommendedName>
        <fullName evidence="4 17">NADH-ubiquinone oxidoreductase chain 5</fullName>
        <ecNumber evidence="3 17">7.1.1.2</ecNumber>
    </recommendedName>
</protein>
<keyword evidence="15 17" id="KW-0472">Membrane</keyword>
<feature type="transmembrane region" description="Helical" evidence="17">
    <location>
        <begin position="378"/>
        <end position="403"/>
    </location>
</feature>
<reference evidence="21" key="1">
    <citation type="submission" date="2010-01" db="EMBL/GenBank/DDBJ databases">
        <title>The complete mitochondrial genome of Alainites yixiani (Insecta: Ephemeroptera).</title>
        <authorList>
            <person name="Jia Y."/>
            <person name="Zhou C."/>
        </authorList>
    </citation>
    <scope>NUCLEOTIDE SEQUENCE</scope>
</reference>
<keyword evidence="10" id="KW-0249">Electron transport</keyword>
<feature type="transmembrane region" description="Helical" evidence="17">
    <location>
        <begin position="7"/>
        <end position="32"/>
    </location>
</feature>
<dbReference type="InterPro" id="IPR001516">
    <property type="entry name" value="Proton_antipo_N"/>
</dbReference>